<evidence type="ECO:0000313" key="6">
    <source>
        <dbReference type="Proteomes" id="UP001152876"/>
    </source>
</evidence>
<comment type="caution">
    <text evidence="5">The sequence shown here is derived from an EMBL/GenBank/DDBJ whole genome shotgun (WGS) entry which is preliminary data.</text>
</comment>
<dbReference type="SUPFAM" id="SSF89550">
    <property type="entry name" value="PHP domain-like"/>
    <property type="match status" value="1"/>
</dbReference>
<dbReference type="PANTHER" id="PTHR39181">
    <property type="entry name" value="TYROSINE-PROTEIN PHOSPHATASE YWQE"/>
    <property type="match status" value="1"/>
</dbReference>
<organism evidence="5 6">
    <name type="scientific">Hydrogenophaga taeniospiralis CCUG 15921</name>
    <dbReference type="NCBI Taxonomy" id="1281780"/>
    <lineage>
        <taxon>Bacteria</taxon>
        <taxon>Pseudomonadati</taxon>
        <taxon>Pseudomonadota</taxon>
        <taxon>Betaproteobacteria</taxon>
        <taxon>Burkholderiales</taxon>
        <taxon>Comamonadaceae</taxon>
        <taxon>Hydrogenophaga</taxon>
    </lineage>
</organism>
<dbReference type="GO" id="GO:0004725">
    <property type="term" value="F:protein tyrosine phosphatase activity"/>
    <property type="evidence" value="ECO:0007669"/>
    <property type="project" value="UniProtKB-EC"/>
</dbReference>
<dbReference type="AlphaFoldDB" id="A0A9X4NSN8"/>
<protein>
    <recommendedName>
        <fullName evidence="2">protein-tyrosine-phosphatase</fullName>
        <ecNumber evidence="2">3.1.3.48</ecNumber>
    </recommendedName>
</protein>
<comment type="catalytic activity">
    <reaction evidence="4">
        <text>O-phospho-L-tyrosyl-[protein] + H2O = L-tyrosyl-[protein] + phosphate</text>
        <dbReference type="Rhea" id="RHEA:10684"/>
        <dbReference type="Rhea" id="RHEA-COMP:10136"/>
        <dbReference type="Rhea" id="RHEA-COMP:20101"/>
        <dbReference type="ChEBI" id="CHEBI:15377"/>
        <dbReference type="ChEBI" id="CHEBI:43474"/>
        <dbReference type="ChEBI" id="CHEBI:46858"/>
        <dbReference type="ChEBI" id="CHEBI:61978"/>
        <dbReference type="EC" id="3.1.3.48"/>
    </reaction>
</comment>
<keyword evidence="6" id="KW-1185">Reference proteome</keyword>
<evidence type="ECO:0000256" key="4">
    <source>
        <dbReference type="ARBA" id="ARBA00051722"/>
    </source>
</evidence>
<sequence length="269" mass="29240">MIDLHCHILPGIDDGAKTLDESLAMARIAVADGIHTLACTPHIYPGLYMNDGPGIAHARARLQAALDQQGIALKLVVGADVHLVPGLIDGLRSGQVPTLNGSRYFLLEPSHTTPPPRLEASVFNLIVAGYTPIITHPERLTWVESHYPVFQRLIAQGAWMQVTAGALTGVFGQRARYWGERFIGEGHTHLLASDAHSTGRRLPRLTEGLEVARRLVGDREASRLVTERPAAVLANLPPPGFGLPPKDADQATGRPSMIRQWFSMRHPAP</sequence>
<name>A0A9X4NSN8_9BURK</name>
<evidence type="ECO:0000256" key="2">
    <source>
        <dbReference type="ARBA" id="ARBA00013064"/>
    </source>
</evidence>
<evidence type="ECO:0000313" key="5">
    <source>
        <dbReference type="EMBL" id="MDG5975929.1"/>
    </source>
</evidence>
<dbReference type="OrthoDB" id="9788539at2"/>
<comment type="similarity">
    <text evidence="1">Belongs to the metallo-dependent hydrolases superfamily. CpsB/CapC family.</text>
</comment>
<gene>
    <name evidence="5" type="ORF">H010_11734</name>
</gene>
<proteinExistence type="inferred from homology"/>
<dbReference type="GO" id="GO:0030145">
    <property type="term" value="F:manganese ion binding"/>
    <property type="evidence" value="ECO:0007669"/>
    <property type="project" value="InterPro"/>
</dbReference>
<keyword evidence="3" id="KW-0378">Hydrolase</keyword>
<dbReference type="Gene3D" id="3.20.20.140">
    <property type="entry name" value="Metal-dependent hydrolases"/>
    <property type="match status" value="1"/>
</dbReference>
<dbReference type="PANTHER" id="PTHR39181:SF1">
    <property type="entry name" value="TYROSINE-PROTEIN PHOSPHATASE YWQE"/>
    <property type="match status" value="1"/>
</dbReference>
<dbReference type="Proteomes" id="UP001152876">
    <property type="component" value="Unassembled WGS sequence"/>
</dbReference>
<dbReference type="EC" id="3.1.3.48" evidence="2"/>
<reference evidence="5" key="1">
    <citation type="submission" date="2013-01" db="EMBL/GenBank/DDBJ databases">
        <title>Genome draft of Hydrogenophaga taeniospiralis 2K1.</title>
        <authorList>
            <person name="Gomila M."/>
            <person name="Lalucat J."/>
        </authorList>
    </citation>
    <scope>NUCLEOTIDE SEQUENCE</scope>
    <source>
        <strain evidence="5">CCUG 15921</strain>
    </source>
</reference>
<dbReference type="InterPro" id="IPR016667">
    <property type="entry name" value="Caps_polysacc_synth_CpsB/CapC"/>
</dbReference>
<evidence type="ECO:0000256" key="1">
    <source>
        <dbReference type="ARBA" id="ARBA00005750"/>
    </source>
</evidence>
<dbReference type="PIRSF" id="PIRSF016557">
    <property type="entry name" value="Caps_synth_CpsB"/>
    <property type="match status" value="1"/>
</dbReference>
<dbReference type="Pfam" id="PF19567">
    <property type="entry name" value="CpsB_CapC"/>
    <property type="match status" value="1"/>
</dbReference>
<dbReference type="RefSeq" id="WP_068175819.1">
    <property type="nucleotide sequence ID" value="NZ_AOGK01000009.1"/>
</dbReference>
<accession>A0A9X4NSN8</accession>
<dbReference type="EMBL" id="AOGK01000009">
    <property type="protein sequence ID" value="MDG5975929.1"/>
    <property type="molecule type" value="Genomic_DNA"/>
</dbReference>
<dbReference type="InterPro" id="IPR016195">
    <property type="entry name" value="Pol/histidinol_Pase-like"/>
</dbReference>
<evidence type="ECO:0000256" key="3">
    <source>
        <dbReference type="ARBA" id="ARBA00022801"/>
    </source>
</evidence>